<comment type="catalytic activity">
    <reaction evidence="7 8">
        <text>a 6-O-methyl-2'-deoxyguanosine in DNA + L-cysteinyl-[protein] = S-methyl-L-cysteinyl-[protein] + a 2'-deoxyguanosine in DNA</text>
        <dbReference type="Rhea" id="RHEA:24000"/>
        <dbReference type="Rhea" id="RHEA-COMP:10131"/>
        <dbReference type="Rhea" id="RHEA-COMP:10132"/>
        <dbReference type="Rhea" id="RHEA-COMP:11367"/>
        <dbReference type="Rhea" id="RHEA-COMP:11368"/>
        <dbReference type="ChEBI" id="CHEBI:29950"/>
        <dbReference type="ChEBI" id="CHEBI:82612"/>
        <dbReference type="ChEBI" id="CHEBI:85445"/>
        <dbReference type="ChEBI" id="CHEBI:85448"/>
        <dbReference type="EC" id="2.1.1.63"/>
    </reaction>
</comment>
<dbReference type="PANTHER" id="PTHR10815">
    <property type="entry name" value="METHYLATED-DNA--PROTEIN-CYSTEINE METHYLTRANSFERASE"/>
    <property type="match status" value="1"/>
</dbReference>
<comment type="caution">
    <text evidence="11">The sequence shown here is derived from an EMBL/GenBank/DDBJ whole genome shotgun (WGS) entry which is preliminary data.</text>
</comment>
<name>A0A0V7ZNQ7_9CYAN</name>
<dbReference type="PROSITE" id="PS00374">
    <property type="entry name" value="MGMT"/>
    <property type="match status" value="1"/>
</dbReference>
<dbReference type="CDD" id="cd06445">
    <property type="entry name" value="ATase"/>
    <property type="match status" value="1"/>
</dbReference>
<dbReference type="GO" id="GO:0006307">
    <property type="term" value="P:DNA alkylation repair"/>
    <property type="evidence" value="ECO:0007669"/>
    <property type="project" value="UniProtKB-UniRule"/>
</dbReference>
<evidence type="ECO:0000313" key="11">
    <source>
        <dbReference type="EMBL" id="KST66188.1"/>
    </source>
</evidence>
<comment type="miscellaneous">
    <text evidence="8">This enzyme catalyzes only one turnover and therefore is not strictly catalytic. According to one definition, an enzyme is a biocatalyst that acts repeatedly and over many reaction cycles.</text>
</comment>
<comment type="function">
    <text evidence="8">Involved in the cellular defense against the biological effects of O6-methylguanine (O6-MeG) and O4-methylthymine (O4-MeT) in DNA. Repairs the methylated nucleobase in DNA by stoichiometrically transferring the methyl group to a cysteine residue in the enzyme. This is a suicide reaction: the enzyme is irreversibly inactivated.</text>
</comment>
<feature type="active site" description="Nucleophile; methyl group acceptor" evidence="8">
    <location>
        <position position="129"/>
    </location>
</feature>
<dbReference type="EMBL" id="LMTZ01000099">
    <property type="protein sequence ID" value="KST66188.1"/>
    <property type="molecule type" value="Genomic_DNA"/>
</dbReference>
<gene>
    <name evidence="11" type="ORF">BC008_24775</name>
</gene>
<dbReference type="InterPro" id="IPR001497">
    <property type="entry name" value="MethylDNA_cys_MeTrfase_AS"/>
</dbReference>
<keyword evidence="3 8" id="KW-0489">Methyltransferase</keyword>
<dbReference type="SUPFAM" id="SSF53155">
    <property type="entry name" value="Methylated DNA-protein cysteine methyltransferase domain"/>
    <property type="match status" value="1"/>
</dbReference>
<evidence type="ECO:0000256" key="1">
    <source>
        <dbReference type="ARBA" id="ARBA00001286"/>
    </source>
</evidence>
<dbReference type="SUPFAM" id="SSF46767">
    <property type="entry name" value="Methylated DNA-protein cysteine methyltransferase, C-terminal domain"/>
    <property type="match status" value="1"/>
</dbReference>
<evidence type="ECO:0000256" key="6">
    <source>
        <dbReference type="ARBA" id="ARBA00023204"/>
    </source>
</evidence>
<sequence>MIYFTFYESPIQSLRLVSDGRSLTGLYMMSEKHHLIPQENWLEDDSIAPFPETKEQLTAYFAGTLTEFDLPLKMEGTVFQEIVWESLRNIPYGKTISYGELADQIGRPNASRAVGLANGRNPISIIVPCHRVIGANGKLTGYGGGVERKQWLIEHEHNICMKQPMVLEGK</sequence>
<dbReference type="InterPro" id="IPR014048">
    <property type="entry name" value="MethylDNA_cys_MeTrfase_DNA-bd"/>
</dbReference>
<dbReference type="Pfam" id="PF02870">
    <property type="entry name" value="Methyltransf_1N"/>
    <property type="match status" value="1"/>
</dbReference>
<evidence type="ECO:0000256" key="2">
    <source>
        <dbReference type="ARBA" id="ARBA00022490"/>
    </source>
</evidence>
<dbReference type="InterPro" id="IPR036388">
    <property type="entry name" value="WH-like_DNA-bd_sf"/>
</dbReference>
<keyword evidence="4 8" id="KW-0808">Transferase</keyword>
<dbReference type="InterPro" id="IPR036631">
    <property type="entry name" value="MGMT_N_sf"/>
</dbReference>
<dbReference type="GO" id="GO:0005737">
    <property type="term" value="C:cytoplasm"/>
    <property type="evidence" value="ECO:0007669"/>
    <property type="project" value="UniProtKB-SubCell"/>
</dbReference>
<evidence type="ECO:0000256" key="4">
    <source>
        <dbReference type="ARBA" id="ARBA00022679"/>
    </source>
</evidence>
<dbReference type="NCBIfam" id="TIGR00589">
    <property type="entry name" value="ogt"/>
    <property type="match status" value="1"/>
</dbReference>
<dbReference type="InterPro" id="IPR008332">
    <property type="entry name" value="MethylG_MeTrfase_N"/>
</dbReference>
<dbReference type="GO" id="GO:0032259">
    <property type="term" value="P:methylation"/>
    <property type="evidence" value="ECO:0007669"/>
    <property type="project" value="UniProtKB-KW"/>
</dbReference>
<dbReference type="FunFam" id="1.10.10.10:FF:000337">
    <property type="entry name" value="Methylated-DNA--protein-cysteine methyltransferase"/>
    <property type="match status" value="1"/>
</dbReference>
<dbReference type="InterPro" id="IPR036217">
    <property type="entry name" value="MethylDNA_cys_MeTrfase_DNAb"/>
</dbReference>
<dbReference type="Gene3D" id="1.10.10.10">
    <property type="entry name" value="Winged helix-like DNA-binding domain superfamily/Winged helix DNA-binding domain"/>
    <property type="match status" value="1"/>
</dbReference>
<evidence type="ECO:0000256" key="5">
    <source>
        <dbReference type="ARBA" id="ARBA00022763"/>
    </source>
</evidence>
<comment type="similarity">
    <text evidence="8">Belongs to the MGMT family.</text>
</comment>
<protein>
    <recommendedName>
        <fullName evidence="8">Methylated-DNA--protein-cysteine methyltransferase</fullName>
        <ecNumber evidence="8">2.1.1.63</ecNumber>
    </recommendedName>
    <alternativeName>
        <fullName evidence="8">6-O-methylguanine-DNA methyltransferase</fullName>
        <shortName evidence="8">MGMT</shortName>
    </alternativeName>
    <alternativeName>
        <fullName evidence="8">O-6-methylguanine-DNA-alkyltransferase</fullName>
    </alternativeName>
</protein>
<dbReference type="PANTHER" id="PTHR10815:SF5">
    <property type="entry name" value="METHYLATED-DNA--PROTEIN-CYSTEINE METHYLTRANSFERASE"/>
    <property type="match status" value="1"/>
</dbReference>
<keyword evidence="12" id="KW-1185">Reference proteome</keyword>
<dbReference type="OrthoDB" id="9802228at2"/>
<reference evidence="11 12" key="1">
    <citation type="journal article" date="2015" name="Genome Announc.">
        <title>Draft Genome of the Euendolithic (true boring) Cyanobacterium Mastigocoleus testarum strain BC008.</title>
        <authorList>
            <person name="Guida B.S."/>
            <person name="Garcia-Pichel F."/>
        </authorList>
    </citation>
    <scope>NUCLEOTIDE SEQUENCE [LARGE SCALE GENOMIC DNA]</scope>
    <source>
        <strain evidence="11 12">BC008</strain>
    </source>
</reference>
<keyword evidence="5 8" id="KW-0227">DNA damage</keyword>
<dbReference type="Proteomes" id="UP000053372">
    <property type="component" value="Unassembled WGS sequence"/>
</dbReference>
<comment type="catalytic activity">
    <reaction evidence="1 8">
        <text>a 4-O-methyl-thymidine in DNA + L-cysteinyl-[protein] = a thymidine in DNA + S-methyl-L-cysteinyl-[protein]</text>
        <dbReference type="Rhea" id="RHEA:53428"/>
        <dbReference type="Rhea" id="RHEA-COMP:10131"/>
        <dbReference type="Rhea" id="RHEA-COMP:10132"/>
        <dbReference type="Rhea" id="RHEA-COMP:13555"/>
        <dbReference type="Rhea" id="RHEA-COMP:13556"/>
        <dbReference type="ChEBI" id="CHEBI:29950"/>
        <dbReference type="ChEBI" id="CHEBI:82612"/>
        <dbReference type="ChEBI" id="CHEBI:137386"/>
        <dbReference type="ChEBI" id="CHEBI:137387"/>
        <dbReference type="EC" id="2.1.1.63"/>
    </reaction>
</comment>
<proteinExistence type="inferred from homology"/>
<accession>A0A0V7ZNQ7</accession>
<keyword evidence="2 8" id="KW-0963">Cytoplasm</keyword>
<evidence type="ECO:0000256" key="3">
    <source>
        <dbReference type="ARBA" id="ARBA00022603"/>
    </source>
</evidence>
<evidence type="ECO:0000313" key="12">
    <source>
        <dbReference type="Proteomes" id="UP000053372"/>
    </source>
</evidence>
<dbReference type="GO" id="GO:0003908">
    <property type="term" value="F:methylated-DNA-[protein]-cysteine S-methyltransferase activity"/>
    <property type="evidence" value="ECO:0007669"/>
    <property type="project" value="UniProtKB-UniRule"/>
</dbReference>
<keyword evidence="6 8" id="KW-0234">DNA repair</keyword>
<organism evidence="11 12">
    <name type="scientific">Mastigocoleus testarum BC008</name>
    <dbReference type="NCBI Taxonomy" id="371196"/>
    <lineage>
        <taxon>Bacteria</taxon>
        <taxon>Bacillati</taxon>
        <taxon>Cyanobacteriota</taxon>
        <taxon>Cyanophyceae</taxon>
        <taxon>Nostocales</taxon>
        <taxon>Hapalosiphonaceae</taxon>
        <taxon>Mastigocoleus</taxon>
    </lineage>
</organism>
<evidence type="ECO:0000256" key="7">
    <source>
        <dbReference type="ARBA" id="ARBA00049348"/>
    </source>
</evidence>
<feature type="domain" description="Methylguanine DNA methyltransferase ribonuclease-like" evidence="10">
    <location>
        <begin position="2"/>
        <end position="73"/>
    </location>
</feature>
<dbReference type="Pfam" id="PF01035">
    <property type="entry name" value="DNA_binding_1"/>
    <property type="match status" value="1"/>
</dbReference>
<dbReference type="EC" id="2.1.1.63" evidence="8"/>
<evidence type="ECO:0000259" key="10">
    <source>
        <dbReference type="Pfam" id="PF02870"/>
    </source>
</evidence>
<dbReference type="RefSeq" id="WP_027842935.1">
    <property type="nucleotide sequence ID" value="NZ_LMTZ01000099.1"/>
</dbReference>
<evidence type="ECO:0000256" key="8">
    <source>
        <dbReference type="HAMAP-Rule" id="MF_00772"/>
    </source>
</evidence>
<dbReference type="AlphaFoldDB" id="A0A0V7ZNQ7"/>
<feature type="domain" description="Methylated-DNA-[protein]-cysteine S-methyltransferase DNA binding" evidence="9">
    <location>
        <begin position="79"/>
        <end position="157"/>
    </location>
</feature>
<dbReference type="InterPro" id="IPR023546">
    <property type="entry name" value="MGMT"/>
</dbReference>
<comment type="subcellular location">
    <subcellularLocation>
        <location evidence="8">Cytoplasm</location>
    </subcellularLocation>
</comment>
<evidence type="ECO:0000259" key="9">
    <source>
        <dbReference type="Pfam" id="PF01035"/>
    </source>
</evidence>
<dbReference type="HAMAP" id="MF_00772">
    <property type="entry name" value="OGT"/>
    <property type="match status" value="1"/>
</dbReference>
<dbReference type="Gene3D" id="3.30.160.70">
    <property type="entry name" value="Methylated DNA-protein cysteine methyltransferase domain"/>
    <property type="match status" value="1"/>
</dbReference>